<gene>
    <name evidence="1" type="ORF">CPELLU_LOCUS10767</name>
</gene>
<organism evidence="1 2">
    <name type="scientific">Cetraspora pellucida</name>
    <dbReference type="NCBI Taxonomy" id="1433469"/>
    <lineage>
        <taxon>Eukaryota</taxon>
        <taxon>Fungi</taxon>
        <taxon>Fungi incertae sedis</taxon>
        <taxon>Mucoromycota</taxon>
        <taxon>Glomeromycotina</taxon>
        <taxon>Glomeromycetes</taxon>
        <taxon>Diversisporales</taxon>
        <taxon>Gigasporaceae</taxon>
        <taxon>Cetraspora</taxon>
    </lineage>
</organism>
<reference evidence="1" key="1">
    <citation type="submission" date="2021-06" db="EMBL/GenBank/DDBJ databases">
        <authorList>
            <person name="Kallberg Y."/>
            <person name="Tangrot J."/>
            <person name="Rosling A."/>
        </authorList>
    </citation>
    <scope>NUCLEOTIDE SEQUENCE</scope>
    <source>
        <strain evidence="1">FL966</strain>
    </source>
</reference>
<name>A0A9N9HH95_9GLOM</name>
<accession>A0A9N9HH95</accession>
<protein>
    <submittedName>
        <fullName evidence="1">20320_t:CDS:1</fullName>
    </submittedName>
</protein>
<evidence type="ECO:0000313" key="1">
    <source>
        <dbReference type="EMBL" id="CAG8680628.1"/>
    </source>
</evidence>
<keyword evidence="2" id="KW-1185">Reference proteome</keyword>
<comment type="caution">
    <text evidence="1">The sequence shown here is derived from an EMBL/GenBank/DDBJ whole genome shotgun (WGS) entry which is preliminary data.</text>
</comment>
<sequence length="138" mass="16229">MNKYINIDNDSMSNIFGSDSDSKIFRNDSEVKTVKSHNIMFLEYLNNTIKQLKKEIKKYSYKKIKASIIVAKAAKKDCLEVRKEMYINGHEHADVVVYYKKFLERITEFEAHMKILVMVAKRKATILQKRPRAISSYK</sequence>
<dbReference type="OrthoDB" id="2440099at2759"/>
<dbReference type="EMBL" id="CAJVQA010009066">
    <property type="protein sequence ID" value="CAG8680628.1"/>
    <property type="molecule type" value="Genomic_DNA"/>
</dbReference>
<dbReference type="AlphaFoldDB" id="A0A9N9HH95"/>
<proteinExistence type="predicted"/>
<evidence type="ECO:0000313" key="2">
    <source>
        <dbReference type="Proteomes" id="UP000789759"/>
    </source>
</evidence>
<dbReference type="Proteomes" id="UP000789759">
    <property type="component" value="Unassembled WGS sequence"/>
</dbReference>